<feature type="compositionally biased region" description="Basic and acidic residues" evidence="1">
    <location>
        <begin position="50"/>
        <end position="79"/>
    </location>
</feature>
<dbReference type="Proteomes" id="UP000054560">
    <property type="component" value="Unassembled WGS sequence"/>
</dbReference>
<name>A0A0L0G5D3_9EUKA</name>
<feature type="compositionally biased region" description="Polar residues" evidence="1">
    <location>
        <begin position="1"/>
        <end position="15"/>
    </location>
</feature>
<evidence type="ECO:0000256" key="1">
    <source>
        <dbReference type="SAM" id="MobiDB-lite"/>
    </source>
</evidence>
<protein>
    <submittedName>
        <fullName evidence="2">Uncharacterized protein</fullName>
    </submittedName>
</protein>
<evidence type="ECO:0000313" key="3">
    <source>
        <dbReference type="Proteomes" id="UP000054560"/>
    </source>
</evidence>
<sequence length="92" mass="10141">MASTNKNLTTASTNEEPMVEVSLENNVSDVGESGRDEKLDNADLPTLSVEMDKSQADAKTDGKEALDTPDTHLERRHQLGNEATTRRKLRTN</sequence>
<feature type="compositionally biased region" description="Basic and acidic residues" evidence="1">
    <location>
        <begin position="32"/>
        <end position="41"/>
    </location>
</feature>
<proteinExistence type="predicted"/>
<accession>A0A0L0G5D3</accession>
<dbReference type="RefSeq" id="XP_014158026.1">
    <property type="nucleotide sequence ID" value="XM_014302551.1"/>
</dbReference>
<dbReference type="GeneID" id="25904149"/>
<evidence type="ECO:0000313" key="2">
    <source>
        <dbReference type="EMBL" id="KNC84124.1"/>
    </source>
</evidence>
<dbReference type="AlphaFoldDB" id="A0A0L0G5D3"/>
<feature type="region of interest" description="Disordered" evidence="1">
    <location>
        <begin position="1"/>
        <end position="92"/>
    </location>
</feature>
<organism evidence="2 3">
    <name type="scientific">Sphaeroforma arctica JP610</name>
    <dbReference type="NCBI Taxonomy" id="667725"/>
    <lineage>
        <taxon>Eukaryota</taxon>
        <taxon>Ichthyosporea</taxon>
        <taxon>Ichthyophonida</taxon>
        <taxon>Sphaeroforma</taxon>
    </lineage>
</organism>
<reference evidence="2 3" key="1">
    <citation type="submission" date="2011-02" db="EMBL/GenBank/DDBJ databases">
        <title>The Genome Sequence of Sphaeroforma arctica JP610.</title>
        <authorList>
            <consortium name="The Broad Institute Genome Sequencing Platform"/>
            <person name="Russ C."/>
            <person name="Cuomo C."/>
            <person name="Young S.K."/>
            <person name="Zeng Q."/>
            <person name="Gargeya S."/>
            <person name="Alvarado L."/>
            <person name="Berlin A."/>
            <person name="Chapman S.B."/>
            <person name="Chen Z."/>
            <person name="Freedman E."/>
            <person name="Gellesch M."/>
            <person name="Goldberg J."/>
            <person name="Griggs A."/>
            <person name="Gujja S."/>
            <person name="Heilman E."/>
            <person name="Heiman D."/>
            <person name="Howarth C."/>
            <person name="Mehta T."/>
            <person name="Neiman D."/>
            <person name="Pearson M."/>
            <person name="Roberts A."/>
            <person name="Saif S."/>
            <person name="Shea T."/>
            <person name="Shenoy N."/>
            <person name="Sisk P."/>
            <person name="Stolte C."/>
            <person name="Sykes S."/>
            <person name="White J."/>
            <person name="Yandava C."/>
            <person name="Burger G."/>
            <person name="Gray M.W."/>
            <person name="Holland P.W.H."/>
            <person name="King N."/>
            <person name="Lang F.B.F."/>
            <person name="Roger A.J."/>
            <person name="Ruiz-Trillo I."/>
            <person name="Haas B."/>
            <person name="Nusbaum C."/>
            <person name="Birren B."/>
        </authorList>
    </citation>
    <scope>NUCLEOTIDE SEQUENCE [LARGE SCALE GENOMIC DNA]</scope>
    <source>
        <strain evidence="2 3">JP610</strain>
    </source>
</reference>
<keyword evidence="3" id="KW-1185">Reference proteome</keyword>
<gene>
    <name evidence="2" type="ORF">SARC_03645</name>
</gene>
<dbReference type="EMBL" id="KQ241786">
    <property type="protein sequence ID" value="KNC84124.1"/>
    <property type="molecule type" value="Genomic_DNA"/>
</dbReference>